<feature type="coiled-coil region" evidence="15">
    <location>
        <begin position="580"/>
        <end position="607"/>
    </location>
</feature>
<dbReference type="PROSITE" id="PS50885">
    <property type="entry name" value="HAMP"/>
    <property type="match status" value="1"/>
</dbReference>
<dbReference type="InterPro" id="IPR000700">
    <property type="entry name" value="PAS-assoc_C"/>
</dbReference>
<evidence type="ECO:0000256" key="7">
    <source>
        <dbReference type="ARBA" id="ARBA00022692"/>
    </source>
</evidence>
<comment type="subcellular location">
    <subcellularLocation>
        <location evidence="2">Cell membrane</location>
        <topology evidence="2">Multi-pass membrane protein</topology>
    </subcellularLocation>
</comment>
<keyword evidence="11 16" id="KW-1133">Transmembrane helix</keyword>
<dbReference type="Gene3D" id="1.10.287.130">
    <property type="match status" value="1"/>
</dbReference>
<dbReference type="InterPro" id="IPR035965">
    <property type="entry name" value="PAS-like_dom_sf"/>
</dbReference>
<evidence type="ECO:0000256" key="2">
    <source>
        <dbReference type="ARBA" id="ARBA00004651"/>
    </source>
</evidence>
<dbReference type="Pfam" id="PF02743">
    <property type="entry name" value="dCache_1"/>
    <property type="match status" value="1"/>
</dbReference>
<gene>
    <name evidence="21" type="ORF">IQ235_03305</name>
</gene>
<evidence type="ECO:0000256" key="1">
    <source>
        <dbReference type="ARBA" id="ARBA00000085"/>
    </source>
</evidence>
<dbReference type="FunFam" id="1.10.287.130:FF:000038">
    <property type="entry name" value="Sensory transduction histidine kinase"/>
    <property type="match status" value="1"/>
</dbReference>
<dbReference type="CDD" id="cd00082">
    <property type="entry name" value="HisKA"/>
    <property type="match status" value="1"/>
</dbReference>
<keyword evidence="4" id="KW-1003">Cell membrane</keyword>
<keyword evidence="5 14" id="KW-0597">Phosphoprotein</keyword>
<dbReference type="PRINTS" id="PR00344">
    <property type="entry name" value="BCTRLSENSOR"/>
</dbReference>
<dbReference type="InterPro" id="IPR003660">
    <property type="entry name" value="HAMP_dom"/>
</dbReference>
<dbReference type="Gene3D" id="3.30.565.10">
    <property type="entry name" value="Histidine kinase-like ATPase, C-terminal domain"/>
    <property type="match status" value="1"/>
</dbReference>
<dbReference type="RefSeq" id="WP_264320080.1">
    <property type="nucleotide sequence ID" value="NZ_JADEXN010000035.1"/>
</dbReference>
<keyword evidence="7 16" id="KW-0812">Transmembrane</keyword>
<proteinExistence type="predicted"/>
<dbReference type="PROSITE" id="PS50109">
    <property type="entry name" value="HIS_KIN"/>
    <property type="match status" value="1"/>
</dbReference>
<dbReference type="SUPFAM" id="SSF52172">
    <property type="entry name" value="CheY-like"/>
    <property type="match status" value="1"/>
</dbReference>
<evidence type="ECO:0000259" key="19">
    <source>
        <dbReference type="PROSITE" id="PS50113"/>
    </source>
</evidence>
<evidence type="ECO:0000256" key="10">
    <source>
        <dbReference type="ARBA" id="ARBA00022840"/>
    </source>
</evidence>
<dbReference type="EMBL" id="JADEXN010000035">
    <property type="protein sequence ID" value="MBE9039819.1"/>
    <property type="molecule type" value="Genomic_DNA"/>
</dbReference>
<dbReference type="GO" id="GO:0005886">
    <property type="term" value="C:plasma membrane"/>
    <property type="evidence" value="ECO:0007669"/>
    <property type="project" value="UniProtKB-SubCell"/>
</dbReference>
<dbReference type="Gene3D" id="3.40.50.2300">
    <property type="match status" value="1"/>
</dbReference>
<accession>A0A928Z7T8</accession>
<dbReference type="PANTHER" id="PTHR45339:SF1">
    <property type="entry name" value="HYBRID SIGNAL TRANSDUCTION HISTIDINE KINASE J"/>
    <property type="match status" value="1"/>
</dbReference>
<dbReference type="InterPro" id="IPR036097">
    <property type="entry name" value="HisK_dim/P_sf"/>
</dbReference>
<evidence type="ECO:0000256" key="4">
    <source>
        <dbReference type="ARBA" id="ARBA00022475"/>
    </source>
</evidence>
<evidence type="ECO:0000256" key="14">
    <source>
        <dbReference type="PROSITE-ProRule" id="PRU00169"/>
    </source>
</evidence>
<evidence type="ECO:0000259" key="17">
    <source>
        <dbReference type="PROSITE" id="PS50109"/>
    </source>
</evidence>
<dbReference type="SUPFAM" id="SSF47384">
    <property type="entry name" value="Homodimeric domain of signal transducing histidine kinase"/>
    <property type="match status" value="1"/>
</dbReference>
<dbReference type="Pfam" id="PF00072">
    <property type="entry name" value="Response_reg"/>
    <property type="match status" value="1"/>
</dbReference>
<keyword evidence="9" id="KW-0418">Kinase</keyword>
<comment type="caution">
    <text evidence="21">The sequence shown here is derived from an EMBL/GenBank/DDBJ whole genome shotgun (WGS) entry which is preliminary data.</text>
</comment>
<dbReference type="Proteomes" id="UP000621799">
    <property type="component" value="Unassembled WGS sequence"/>
</dbReference>
<feature type="transmembrane region" description="Helical" evidence="16">
    <location>
        <begin position="20"/>
        <end position="40"/>
    </location>
</feature>
<dbReference type="InterPro" id="IPR005467">
    <property type="entry name" value="His_kinase_dom"/>
</dbReference>
<reference evidence="21" key="1">
    <citation type="submission" date="2020-10" db="EMBL/GenBank/DDBJ databases">
        <authorList>
            <person name="Castelo-Branco R."/>
            <person name="Eusebio N."/>
            <person name="Adriana R."/>
            <person name="Vieira A."/>
            <person name="Brugerolle De Fraissinette N."/>
            <person name="Rezende De Castro R."/>
            <person name="Schneider M.P."/>
            <person name="Vasconcelos V."/>
            <person name="Leao P.N."/>
        </authorList>
    </citation>
    <scope>NUCLEOTIDE SEQUENCE</scope>
    <source>
        <strain evidence="21">LEGE 11467</strain>
    </source>
</reference>
<feature type="domain" description="HAMP" evidence="20">
    <location>
        <begin position="369"/>
        <end position="421"/>
    </location>
</feature>
<dbReference type="InterPro" id="IPR003594">
    <property type="entry name" value="HATPase_dom"/>
</dbReference>
<dbReference type="PANTHER" id="PTHR45339">
    <property type="entry name" value="HYBRID SIGNAL TRANSDUCTION HISTIDINE KINASE J"/>
    <property type="match status" value="1"/>
</dbReference>
<dbReference type="GO" id="GO:0000155">
    <property type="term" value="F:phosphorelay sensor kinase activity"/>
    <property type="evidence" value="ECO:0007669"/>
    <property type="project" value="InterPro"/>
</dbReference>
<keyword evidence="22" id="KW-1185">Reference proteome</keyword>
<dbReference type="Gene3D" id="1.10.8.500">
    <property type="entry name" value="HAMP domain in histidine kinase"/>
    <property type="match status" value="1"/>
</dbReference>
<evidence type="ECO:0000259" key="20">
    <source>
        <dbReference type="PROSITE" id="PS50885"/>
    </source>
</evidence>
<dbReference type="GO" id="GO:0005524">
    <property type="term" value="F:ATP binding"/>
    <property type="evidence" value="ECO:0007669"/>
    <property type="project" value="UniProtKB-KW"/>
</dbReference>
<dbReference type="SMART" id="SM00387">
    <property type="entry name" value="HATPase_c"/>
    <property type="match status" value="1"/>
</dbReference>
<dbReference type="NCBIfam" id="TIGR00229">
    <property type="entry name" value="sensory_box"/>
    <property type="match status" value="1"/>
</dbReference>
<evidence type="ECO:0000256" key="15">
    <source>
        <dbReference type="SAM" id="Coils"/>
    </source>
</evidence>
<evidence type="ECO:0000256" key="9">
    <source>
        <dbReference type="ARBA" id="ARBA00022777"/>
    </source>
</evidence>
<keyword evidence="8" id="KW-0547">Nucleotide-binding</keyword>
<evidence type="ECO:0000313" key="21">
    <source>
        <dbReference type="EMBL" id="MBE9039819.1"/>
    </source>
</evidence>
<keyword evidence="12" id="KW-0902">Two-component regulatory system</keyword>
<dbReference type="InterPro" id="IPR003661">
    <property type="entry name" value="HisK_dim/P_dom"/>
</dbReference>
<dbReference type="Pfam" id="PF00512">
    <property type="entry name" value="HisKA"/>
    <property type="match status" value="1"/>
</dbReference>
<keyword evidence="13 16" id="KW-0472">Membrane</keyword>
<keyword evidence="15" id="KW-0175">Coiled coil</keyword>
<evidence type="ECO:0000256" key="3">
    <source>
        <dbReference type="ARBA" id="ARBA00012438"/>
    </source>
</evidence>
<dbReference type="InterPro" id="IPR001789">
    <property type="entry name" value="Sig_transdc_resp-reg_receiver"/>
</dbReference>
<dbReference type="Pfam" id="PF02518">
    <property type="entry name" value="HATPase_c"/>
    <property type="match status" value="1"/>
</dbReference>
<dbReference type="EC" id="2.7.13.3" evidence="3"/>
<evidence type="ECO:0000256" key="16">
    <source>
        <dbReference type="SAM" id="Phobius"/>
    </source>
</evidence>
<keyword evidence="6" id="KW-0808">Transferase</keyword>
<dbReference type="PROSITE" id="PS50113">
    <property type="entry name" value="PAC"/>
    <property type="match status" value="1"/>
</dbReference>
<dbReference type="Gene3D" id="3.30.450.20">
    <property type="entry name" value="PAS domain"/>
    <property type="match status" value="3"/>
</dbReference>
<dbReference type="CDD" id="cd12913">
    <property type="entry name" value="PDC1_MCP_like"/>
    <property type="match status" value="1"/>
</dbReference>
<dbReference type="CDD" id="cd16922">
    <property type="entry name" value="HATPase_EvgS-ArcB-TorS-like"/>
    <property type="match status" value="1"/>
</dbReference>
<dbReference type="Pfam" id="PF00672">
    <property type="entry name" value="HAMP"/>
    <property type="match status" value="1"/>
</dbReference>
<sequence>MILPSRIANRISRKCHLRSVSIVPFVVIVVTVGLTGWLSFRSGQAAIRDVAEELASEIGDRISDNVRAYTEVSLLFLQMKAAQVKSGALDLEDFDVLEQQFWDATQLTRAVSFMYYANEGGEFIGVNRYRRERPVLWILEKPDLPQRHYYQLDEPGDRTRFLHREPYDPRTRSWYREAAAAGQLTWSSIYPDFTRPILVISPTLPIYTNAGDLQGVLAVDLTLEQIGEFLADLQIGRSGQAFIVEPSGNLVASSDGQLPFVEKEGRRRRLHATQSPNLDIRAVARYLQQQFGSFNDIRGEHQLVFEIEKTRKFVNITRFEDDRGLDWSIVVVVPEADFMDRIAANTRNTIVLCLVALGVTATMGLLSARYITRPILQVIEASRQIASGRFAPPVEARGIVELEVLARAFNKMSADIKRSHAQLTGRSQSLERKVRERTRELEEQIRLSEAAHRTLAETSARLRESEAKFSTAFRCTPHPITITRLSDGRHIEVNDNFLAVTGYCLEEVLDRTALDLNLWVDTSNRVRLFEILESEGKIGNLEFEFRTKSGKVKTALLSCEIIDLASEKCLLSVTTDITDRKQTEIALEKAKDAAEKANRTKSEFLANMSHELRTPLNAILGFSQLMARNRALASGARELGIINRSGEHLLELINDILEMSKIEAGRTTFNETAFDLYPLLDTLAEMFALKAQTKGLTLIFDRDPETPRYVKTDCSKLRQVLINLLGNAIEFTTTGTVMLGVGPREDTPYSDPIWLQFSTSDTGPGIAPQELDSIFDPFVQTSTGQQTQSGTGLGLPIGRQFVRLMGGELQVCSSLGEGSQFYFEIPVRLVEMDEVETPTSSRQVVGLEPGQPDYRILVVDDVMENRLLLVRILESVGLNVFEAANGREAIEVWETHRPHLIWMDLRMPVMDGYEATRQIRSREQQYREGAMETQTAIVALTASVLTQKREFVIAAGCDDYAIKPFSEATIWQKMAEHLGIRYLYEEEEDKDGDLPSKAEPISQLTREHLLVMPPQWIARLHQATLAGDDLLAIELIGEIPTFHEPLAIALTDLVENFCFNLLGELTQEQR</sequence>
<dbReference type="SMART" id="SM00388">
    <property type="entry name" value="HisKA"/>
    <property type="match status" value="1"/>
</dbReference>
<keyword evidence="10" id="KW-0067">ATP-binding</keyword>
<evidence type="ECO:0000256" key="6">
    <source>
        <dbReference type="ARBA" id="ARBA00022679"/>
    </source>
</evidence>
<name>A0A928Z7T8_9CYAN</name>
<feature type="domain" description="Histidine kinase" evidence="17">
    <location>
        <begin position="607"/>
        <end position="829"/>
    </location>
</feature>
<dbReference type="SUPFAM" id="SSF158472">
    <property type="entry name" value="HAMP domain-like"/>
    <property type="match status" value="1"/>
</dbReference>
<evidence type="ECO:0000259" key="18">
    <source>
        <dbReference type="PROSITE" id="PS50110"/>
    </source>
</evidence>
<dbReference type="PROSITE" id="PS50110">
    <property type="entry name" value="RESPONSE_REGULATORY"/>
    <property type="match status" value="1"/>
</dbReference>
<evidence type="ECO:0000256" key="12">
    <source>
        <dbReference type="ARBA" id="ARBA00023012"/>
    </source>
</evidence>
<dbReference type="InterPro" id="IPR033479">
    <property type="entry name" value="dCache_1"/>
</dbReference>
<dbReference type="CDD" id="cd06225">
    <property type="entry name" value="HAMP"/>
    <property type="match status" value="1"/>
</dbReference>
<dbReference type="SUPFAM" id="SSF55874">
    <property type="entry name" value="ATPase domain of HSP90 chaperone/DNA topoisomerase II/histidine kinase"/>
    <property type="match status" value="1"/>
</dbReference>
<comment type="catalytic activity">
    <reaction evidence="1">
        <text>ATP + protein L-histidine = ADP + protein N-phospho-L-histidine.</text>
        <dbReference type="EC" id="2.7.13.3"/>
    </reaction>
</comment>
<evidence type="ECO:0000313" key="22">
    <source>
        <dbReference type="Proteomes" id="UP000621799"/>
    </source>
</evidence>
<evidence type="ECO:0000256" key="5">
    <source>
        <dbReference type="ARBA" id="ARBA00022553"/>
    </source>
</evidence>
<dbReference type="AlphaFoldDB" id="A0A928Z7T8"/>
<dbReference type="SMART" id="SM00448">
    <property type="entry name" value="REC"/>
    <property type="match status" value="1"/>
</dbReference>
<dbReference type="CDD" id="cd17546">
    <property type="entry name" value="REC_hyHK_CKI1_RcsC-like"/>
    <property type="match status" value="1"/>
</dbReference>
<dbReference type="InterPro" id="IPR004358">
    <property type="entry name" value="Sig_transdc_His_kin-like_C"/>
</dbReference>
<dbReference type="InterPro" id="IPR011006">
    <property type="entry name" value="CheY-like_superfamily"/>
</dbReference>
<feature type="domain" description="PAC" evidence="19">
    <location>
        <begin position="539"/>
        <end position="589"/>
    </location>
</feature>
<protein>
    <recommendedName>
        <fullName evidence="3">histidine kinase</fullName>
        <ecNumber evidence="3">2.7.13.3</ecNumber>
    </recommendedName>
</protein>
<evidence type="ECO:0000256" key="8">
    <source>
        <dbReference type="ARBA" id="ARBA00022741"/>
    </source>
</evidence>
<dbReference type="InterPro" id="IPR036890">
    <property type="entry name" value="HATPase_C_sf"/>
</dbReference>
<feature type="modified residue" description="4-aspartylphosphate" evidence="14">
    <location>
        <position position="904"/>
    </location>
</feature>
<dbReference type="SUPFAM" id="SSF55785">
    <property type="entry name" value="PYP-like sensor domain (PAS domain)"/>
    <property type="match status" value="1"/>
</dbReference>
<organism evidence="21 22">
    <name type="scientific">Zarconia navalis LEGE 11467</name>
    <dbReference type="NCBI Taxonomy" id="1828826"/>
    <lineage>
        <taxon>Bacteria</taxon>
        <taxon>Bacillati</taxon>
        <taxon>Cyanobacteriota</taxon>
        <taxon>Cyanophyceae</taxon>
        <taxon>Oscillatoriophycideae</taxon>
        <taxon>Oscillatoriales</taxon>
        <taxon>Oscillatoriales incertae sedis</taxon>
        <taxon>Zarconia</taxon>
        <taxon>Zarconia navalis</taxon>
    </lineage>
</organism>
<dbReference type="InterPro" id="IPR000014">
    <property type="entry name" value="PAS"/>
</dbReference>
<evidence type="ECO:0000256" key="11">
    <source>
        <dbReference type="ARBA" id="ARBA00022989"/>
    </source>
</evidence>
<dbReference type="CDD" id="cd00130">
    <property type="entry name" value="PAS"/>
    <property type="match status" value="1"/>
</dbReference>
<feature type="domain" description="Response regulatory" evidence="18">
    <location>
        <begin position="855"/>
        <end position="978"/>
    </location>
</feature>
<evidence type="ECO:0000256" key="13">
    <source>
        <dbReference type="ARBA" id="ARBA00023136"/>
    </source>
</evidence>
<dbReference type="SMART" id="SM00304">
    <property type="entry name" value="HAMP"/>
    <property type="match status" value="1"/>
</dbReference>